<proteinExistence type="predicted"/>
<dbReference type="EMBL" id="JACEFB010000001">
    <property type="protein sequence ID" value="MBA2224962.1"/>
    <property type="molecule type" value="Genomic_DNA"/>
</dbReference>
<dbReference type="PANTHER" id="PTHR35579">
    <property type="entry name" value="CRISPR SYSTEM CMS ENDORIBONUCLEASE CSM3"/>
    <property type="match status" value="1"/>
</dbReference>
<comment type="caution">
    <text evidence="4">The sequence shown here is derived from an EMBL/GenBank/DDBJ whole genome shotgun (WGS) entry which is preliminary data.</text>
</comment>
<dbReference type="Pfam" id="PF03787">
    <property type="entry name" value="RAMPs"/>
    <property type="match status" value="1"/>
</dbReference>
<protein>
    <recommendedName>
        <fullName evidence="3">CRISPR type III-associated protein domain-containing protein</fullName>
    </recommendedName>
</protein>
<keyword evidence="1" id="KW-0051">Antiviral defense</keyword>
<evidence type="ECO:0000256" key="1">
    <source>
        <dbReference type="ARBA" id="ARBA00023118"/>
    </source>
</evidence>
<reference evidence="4 5" key="1">
    <citation type="submission" date="2020-07" db="EMBL/GenBank/DDBJ databases">
        <title>Thermogemmata thermophila gen. nov., sp. nov., a novel moderate thermophilic planctomycete from a Kamchatka hot spring.</title>
        <authorList>
            <person name="Elcheninov A.G."/>
            <person name="Podosokorskaya O.A."/>
            <person name="Kovaleva O.L."/>
            <person name="Novikov A."/>
            <person name="Bonch-Osmolovskaya E.A."/>
            <person name="Toshchakov S.V."/>
            <person name="Kublanov I.V."/>
        </authorList>
    </citation>
    <scope>NUCLEOTIDE SEQUENCE [LARGE SCALE GENOMIC DNA]</scope>
    <source>
        <strain evidence="4 5">2918</strain>
    </source>
</reference>
<evidence type="ECO:0000313" key="4">
    <source>
        <dbReference type="EMBL" id="MBA2224962.1"/>
    </source>
</evidence>
<dbReference type="GO" id="GO:0051607">
    <property type="term" value="P:defense response to virus"/>
    <property type="evidence" value="ECO:0007669"/>
    <property type="project" value="UniProtKB-KW"/>
</dbReference>
<organism evidence="4 5">
    <name type="scientific">Thermogemmata fonticola</name>
    <dbReference type="NCBI Taxonomy" id="2755323"/>
    <lineage>
        <taxon>Bacteria</taxon>
        <taxon>Pseudomonadati</taxon>
        <taxon>Planctomycetota</taxon>
        <taxon>Planctomycetia</taxon>
        <taxon>Gemmatales</taxon>
        <taxon>Gemmataceae</taxon>
        <taxon>Thermogemmata</taxon>
    </lineage>
</organism>
<dbReference type="InterPro" id="IPR052216">
    <property type="entry name" value="CRISPR_Csm3_endoribonuclease"/>
</dbReference>
<evidence type="ECO:0000256" key="2">
    <source>
        <dbReference type="SAM" id="MobiDB-lite"/>
    </source>
</evidence>
<dbReference type="AlphaFoldDB" id="A0A7V9AAQ3"/>
<dbReference type="RefSeq" id="WP_194536370.1">
    <property type="nucleotide sequence ID" value="NZ_JACEFB010000001.1"/>
</dbReference>
<evidence type="ECO:0000313" key="5">
    <source>
        <dbReference type="Proteomes" id="UP000542342"/>
    </source>
</evidence>
<dbReference type="PANTHER" id="PTHR35579:SF6">
    <property type="entry name" value="DUF324 DOMAIN-CONTAINING PROTEIN"/>
    <property type="match status" value="1"/>
</dbReference>
<sequence>MPQGEDFWNPYRWVPVSKEKLTHEKPAYRHRWQGLSGRLDCTLEALTPFLIGSSKEPGRFIRSGLTNQPFIPGTSLKGLIRSLAELIGNAAIPFPNGRADPGHTLNNAATGSGTEWRLDIAARMFGYHNRGQVFAGLVRFTDGVLQDNKVKEIGPFTVVVGQPRPDSHKPFYPDEWRRKFYHHHVGAQKLVPAPSRITQTRTVRPLPPGTRFTFQVHFENLREEELDLLLYCLVLEENVTVTLSTAALGPDAQEPVTLTGPLRHKFGGCKPQGGGSVQITIDRMTLYADRADRYRGQATPPRIVEGEELKSELQRRTQAIAARQDDTMRHLRAMLIDSPDDPRRPIEYPSYDWFNDATKSSKPLKPTL</sequence>
<dbReference type="InterPro" id="IPR005537">
    <property type="entry name" value="RAMP_III_fam"/>
</dbReference>
<accession>A0A7V9AAQ3</accession>
<name>A0A7V9AAQ3_9BACT</name>
<feature type="domain" description="CRISPR type III-associated protein" evidence="3">
    <location>
        <begin position="42"/>
        <end position="230"/>
    </location>
</feature>
<feature type="region of interest" description="Disordered" evidence="2">
    <location>
        <begin position="337"/>
        <end position="368"/>
    </location>
</feature>
<evidence type="ECO:0000259" key="3">
    <source>
        <dbReference type="Pfam" id="PF03787"/>
    </source>
</evidence>
<keyword evidence="5" id="KW-1185">Reference proteome</keyword>
<gene>
    <name evidence="4" type="ORF">H0921_02170</name>
</gene>
<dbReference type="Proteomes" id="UP000542342">
    <property type="component" value="Unassembled WGS sequence"/>
</dbReference>